<evidence type="ECO:0000256" key="5">
    <source>
        <dbReference type="ARBA" id="ARBA00023054"/>
    </source>
</evidence>
<dbReference type="PROSITE" id="PS00411">
    <property type="entry name" value="KINESIN_MOTOR_1"/>
    <property type="match status" value="1"/>
</dbReference>
<keyword evidence="13" id="KW-1185">Reference proteome</keyword>
<evidence type="ECO:0000256" key="9">
    <source>
        <dbReference type="SAM" id="Coils"/>
    </source>
</evidence>
<keyword evidence="5 9" id="KW-0175">Coiled coil</keyword>
<dbReference type="SUPFAM" id="SSF52540">
    <property type="entry name" value="P-loop containing nucleoside triphosphate hydrolases"/>
    <property type="match status" value="1"/>
</dbReference>
<accession>A0AAN8KFS8</accession>
<dbReference type="AlphaFoldDB" id="A0AAN8KFS8"/>
<dbReference type="InterPro" id="IPR027417">
    <property type="entry name" value="P-loop_NTPase"/>
</dbReference>
<evidence type="ECO:0000256" key="3">
    <source>
        <dbReference type="ARBA" id="ARBA00022741"/>
    </source>
</evidence>
<keyword evidence="6 8" id="KW-0505">Motor protein</keyword>
<feature type="compositionally biased region" description="Polar residues" evidence="10">
    <location>
        <begin position="823"/>
        <end position="835"/>
    </location>
</feature>
<dbReference type="InterPro" id="IPR027640">
    <property type="entry name" value="Kinesin-like_fam"/>
</dbReference>
<keyword evidence="7" id="KW-0963">Cytoplasm</keyword>
<comment type="caution">
    <text evidence="12">The sequence shown here is derived from an EMBL/GenBank/DDBJ whole genome shotgun (WGS) entry which is preliminary data.</text>
</comment>
<organism evidence="12 13">
    <name type="scientific">Patella caerulea</name>
    <name type="common">Rayed Mediterranean limpet</name>
    <dbReference type="NCBI Taxonomy" id="87958"/>
    <lineage>
        <taxon>Eukaryota</taxon>
        <taxon>Metazoa</taxon>
        <taxon>Spiralia</taxon>
        <taxon>Lophotrochozoa</taxon>
        <taxon>Mollusca</taxon>
        <taxon>Gastropoda</taxon>
        <taxon>Patellogastropoda</taxon>
        <taxon>Patelloidea</taxon>
        <taxon>Patellidae</taxon>
        <taxon>Patella</taxon>
    </lineage>
</organism>
<dbReference type="EMBL" id="JAZGQO010000002">
    <property type="protein sequence ID" value="KAK6191574.1"/>
    <property type="molecule type" value="Genomic_DNA"/>
</dbReference>
<proteinExistence type="inferred from homology"/>
<keyword evidence="4 8" id="KW-0067">ATP-binding</keyword>
<feature type="coiled-coil region" evidence="9">
    <location>
        <begin position="383"/>
        <end position="428"/>
    </location>
</feature>
<dbReference type="GO" id="GO:0003777">
    <property type="term" value="F:microtubule motor activity"/>
    <property type="evidence" value="ECO:0007669"/>
    <property type="project" value="InterPro"/>
</dbReference>
<dbReference type="GO" id="GO:0005874">
    <property type="term" value="C:microtubule"/>
    <property type="evidence" value="ECO:0007669"/>
    <property type="project" value="UniProtKB-KW"/>
</dbReference>
<keyword evidence="3 8" id="KW-0547">Nucleotide-binding</keyword>
<sequence>MAHIKTYARIKPSCHLFEGFEISPKLLSVHVPELSHDYGSSPGKVRASIGYDFQFHHVFDINCTQDDIFDNVAKDIVEGFVNGYNGTIFAFGQTGSGKTFTMEGGSRSYRDRGIAPRVLSTIYKYLEQREDDDVTVEISYLEIYQEVAYDLLSSAALNTFSPVVPLPKISVVEGLEGLFVMRNLSLHIAANEQVAQCLLLQGQSNRKVAETPVNQRSSRSHGVVTIHLTCKAKGSDIIVRSKLHLVDLAGSERVSKTGVDGQQLSEAKSINLSLHHLETVIIALQADSIETGRQRLHISPSKRFYVSQSPNRSGCNDGPRGRHIPYRNSLLTMILRDSLGGNCLTAMIATVSLECQNLGESISTCRFAQRVACIANHVMRNEEVDDKTVIKQLRKKIAELESEVACLKLEQNSEIEQINSMNNKLTDEDKLVCSQVVQDYLAGRINDPVSSGIRTPYRFRECMKLLKRLVLNHELNNPETTDNRHYTGIKPSIPSKTTSVKQSEEKTSKTAWTIDSNNQTSESTLYTAKKAPTAKPKEKTDPDLQTAVKSRLQSTYKYKSPFERKREKEIEKLTKSIKTIEERKWKGEIEIKEMKRDLTQKETEIKSLELRKQLEGVQQQINNQHNLIEELKNTDSEQIIQELLVQTQLQRKQAKLVGKLKSMKDAQEENIEDNKDEAVTTKEWGIEEKFGQYRKRDGSLNTRQVFDMLKEEEEKKKKAVYSVEKEKMITLSKQLELRETETRKKLKDLKEMLRFSKMSESVSSQKARSEPPPAQFTDDSRLSLTDLEDSTPKPYQNQKDLSSSSTHSISNFNENVHNVKKTPLNNHSKSLFQKSDSTEDSDGDHVSHTILKQTMDRSMQNRPEPIEKPNTVIPSEYVHTSGSASNFDARKMGFSSTTFDAALTSMLDREIVCSDNFYNQFARPSRSKVKKQKKRSSMSHVQNNMDDATKMMMTWGSSSKNIPVSVRLDKLLGNVSQESTVSKNNYKSRNVNSKREAVISSGRTLSSSLIADRDNEHSPRDFTYETSIVSDTSDQPKSLLTMISPRSHNQNSQSQVRALSDEQCEISYLSKAQMEKNRISRIRKAQTSASVIQKAWRRFQLKNKP</sequence>
<feature type="region of interest" description="Disordered" evidence="10">
    <location>
        <begin position="481"/>
        <end position="509"/>
    </location>
</feature>
<name>A0AAN8KFS8_PATCE</name>
<dbReference type="PROSITE" id="PS50067">
    <property type="entry name" value="KINESIN_MOTOR_2"/>
    <property type="match status" value="1"/>
</dbReference>
<evidence type="ECO:0000313" key="12">
    <source>
        <dbReference type="EMBL" id="KAK6191574.1"/>
    </source>
</evidence>
<protein>
    <recommendedName>
        <fullName evidence="11">Kinesin motor domain-containing protein</fullName>
    </recommendedName>
</protein>
<keyword evidence="7" id="KW-0206">Cytoskeleton</keyword>
<reference evidence="12 13" key="1">
    <citation type="submission" date="2024-01" db="EMBL/GenBank/DDBJ databases">
        <title>The genome of the rayed Mediterranean limpet Patella caerulea (Linnaeus, 1758).</title>
        <authorList>
            <person name="Anh-Thu Weber A."/>
            <person name="Halstead-Nussloch G."/>
        </authorList>
    </citation>
    <scope>NUCLEOTIDE SEQUENCE [LARGE SCALE GENOMIC DNA]</scope>
    <source>
        <strain evidence="12">AATW-2023a</strain>
        <tissue evidence="12">Whole specimen</tissue>
    </source>
</reference>
<evidence type="ECO:0000313" key="13">
    <source>
        <dbReference type="Proteomes" id="UP001347796"/>
    </source>
</evidence>
<evidence type="ECO:0000256" key="10">
    <source>
        <dbReference type="SAM" id="MobiDB-lite"/>
    </source>
</evidence>
<dbReference type="Gene3D" id="3.40.850.10">
    <property type="entry name" value="Kinesin motor domain"/>
    <property type="match status" value="1"/>
</dbReference>
<evidence type="ECO:0000259" key="11">
    <source>
        <dbReference type="PROSITE" id="PS50067"/>
    </source>
</evidence>
<dbReference type="InterPro" id="IPR019821">
    <property type="entry name" value="Kinesin_motor_CS"/>
</dbReference>
<gene>
    <name evidence="12" type="ORF">SNE40_003227</name>
</gene>
<evidence type="ECO:0000256" key="1">
    <source>
        <dbReference type="ARBA" id="ARBA00004245"/>
    </source>
</evidence>
<evidence type="ECO:0000256" key="8">
    <source>
        <dbReference type="PROSITE-ProRule" id="PRU00283"/>
    </source>
</evidence>
<dbReference type="PANTHER" id="PTHR47968:SF36">
    <property type="entry name" value="KINESIN HEAVY CHAIN ISOFORM X1"/>
    <property type="match status" value="1"/>
</dbReference>
<dbReference type="PANTHER" id="PTHR47968">
    <property type="entry name" value="CENTROMERE PROTEIN E"/>
    <property type="match status" value="1"/>
</dbReference>
<dbReference type="InterPro" id="IPR001752">
    <property type="entry name" value="Kinesin_motor_dom"/>
</dbReference>
<evidence type="ECO:0000256" key="7">
    <source>
        <dbReference type="ARBA" id="ARBA00023212"/>
    </source>
</evidence>
<dbReference type="GO" id="GO:0007018">
    <property type="term" value="P:microtubule-based movement"/>
    <property type="evidence" value="ECO:0007669"/>
    <property type="project" value="InterPro"/>
</dbReference>
<feature type="binding site" evidence="8">
    <location>
        <begin position="92"/>
        <end position="99"/>
    </location>
    <ligand>
        <name>ATP</name>
        <dbReference type="ChEBI" id="CHEBI:30616"/>
    </ligand>
</feature>
<dbReference type="InterPro" id="IPR036961">
    <property type="entry name" value="Kinesin_motor_dom_sf"/>
</dbReference>
<comment type="subcellular location">
    <subcellularLocation>
        <location evidence="1">Cytoplasm</location>
        <location evidence="1">Cytoskeleton</location>
    </subcellularLocation>
</comment>
<dbReference type="PRINTS" id="PR00380">
    <property type="entry name" value="KINESINHEAVY"/>
</dbReference>
<evidence type="ECO:0000256" key="6">
    <source>
        <dbReference type="ARBA" id="ARBA00023175"/>
    </source>
</evidence>
<dbReference type="GO" id="GO:0005524">
    <property type="term" value="F:ATP binding"/>
    <property type="evidence" value="ECO:0007669"/>
    <property type="project" value="UniProtKB-UniRule"/>
</dbReference>
<keyword evidence="2" id="KW-0493">Microtubule</keyword>
<feature type="domain" description="Kinesin motor" evidence="11">
    <location>
        <begin position="3"/>
        <end position="374"/>
    </location>
</feature>
<dbReference type="SMART" id="SM00129">
    <property type="entry name" value="KISc"/>
    <property type="match status" value="1"/>
</dbReference>
<evidence type="ECO:0000256" key="2">
    <source>
        <dbReference type="ARBA" id="ARBA00022701"/>
    </source>
</evidence>
<feature type="coiled-coil region" evidence="9">
    <location>
        <begin position="563"/>
        <end position="677"/>
    </location>
</feature>
<feature type="region of interest" description="Disordered" evidence="10">
    <location>
        <begin position="757"/>
        <end position="845"/>
    </location>
</feature>
<dbReference type="Pfam" id="PF00225">
    <property type="entry name" value="Kinesin"/>
    <property type="match status" value="1"/>
</dbReference>
<dbReference type="Proteomes" id="UP001347796">
    <property type="component" value="Unassembled WGS sequence"/>
</dbReference>
<evidence type="ECO:0000256" key="4">
    <source>
        <dbReference type="ARBA" id="ARBA00022840"/>
    </source>
</evidence>
<comment type="similarity">
    <text evidence="8">Belongs to the TRAFAC class myosin-kinesin ATPase superfamily. Kinesin family.</text>
</comment>
<dbReference type="GO" id="GO:0008017">
    <property type="term" value="F:microtubule binding"/>
    <property type="evidence" value="ECO:0007669"/>
    <property type="project" value="InterPro"/>
</dbReference>